<sequence>MANSFHGLICALYILSVAIYSSMITCNARPLMRAPSARMLVLVSTPTPLLTYHGGALVTAPRLRLHVVWYGDFPAAQQGAVADFIASFQAKNVKGPAGATTVGKWWRTSQLYKDSANAAASAKISKGVVFTDAYSRGKNLTNADLVALVEARYAANKKTRTPSSMYVVITADDVLVEDFCMNSCGTHDVAANGKMPFIWVGNPGKQCPGLCAWPFAIQQHGPPGPALTPPSGDVATDGIIINLATLLAGAVTNPFASGYFQGDPSVPLEAGSACQGKFGAGSYPGYAGKLFTDPSSSASFNAFGINGRQFLLPALWNPSTCTCEAP</sequence>
<protein>
    <submittedName>
        <fullName evidence="5">Uncharacterized protein</fullName>
    </submittedName>
</protein>
<evidence type="ECO:0000256" key="1">
    <source>
        <dbReference type="ARBA" id="ARBA00004613"/>
    </source>
</evidence>
<accession>A0A9D4Z6S4</accession>
<evidence type="ECO:0000313" key="6">
    <source>
        <dbReference type="Proteomes" id="UP000886520"/>
    </source>
</evidence>
<evidence type="ECO:0000256" key="2">
    <source>
        <dbReference type="ARBA" id="ARBA00022525"/>
    </source>
</evidence>
<dbReference type="InterPro" id="IPR006766">
    <property type="entry name" value="EXORDIUM-like"/>
</dbReference>
<organism evidence="5 6">
    <name type="scientific">Adiantum capillus-veneris</name>
    <name type="common">Maidenhair fern</name>
    <dbReference type="NCBI Taxonomy" id="13818"/>
    <lineage>
        <taxon>Eukaryota</taxon>
        <taxon>Viridiplantae</taxon>
        <taxon>Streptophyta</taxon>
        <taxon>Embryophyta</taxon>
        <taxon>Tracheophyta</taxon>
        <taxon>Polypodiopsida</taxon>
        <taxon>Polypodiidae</taxon>
        <taxon>Polypodiales</taxon>
        <taxon>Pteridineae</taxon>
        <taxon>Pteridaceae</taxon>
        <taxon>Vittarioideae</taxon>
        <taxon>Adiantum</taxon>
    </lineage>
</organism>
<reference evidence="5" key="1">
    <citation type="submission" date="2021-01" db="EMBL/GenBank/DDBJ databases">
        <title>Adiantum capillus-veneris genome.</title>
        <authorList>
            <person name="Fang Y."/>
            <person name="Liao Q."/>
        </authorList>
    </citation>
    <scope>NUCLEOTIDE SEQUENCE</scope>
    <source>
        <strain evidence="5">H3</strain>
        <tissue evidence="5">Leaf</tissue>
    </source>
</reference>
<keyword evidence="2" id="KW-0964">Secreted</keyword>
<comment type="similarity">
    <text evidence="4">Belongs to the EXORDIUM family.</text>
</comment>
<dbReference type="OrthoDB" id="2017091at2759"/>
<dbReference type="EMBL" id="JABFUD020000022">
    <property type="protein sequence ID" value="KAI5062707.1"/>
    <property type="molecule type" value="Genomic_DNA"/>
</dbReference>
<proteinExistence type="inferred from homology"/>
<dbReference type="GO" id="GO:0005576">
    <property type="term" value="C:extracellular region"/>
    <property type="evidence" value="ECO:0007669"/>
    <property type="project" value="UniProtKB-SubCell"/>
</dbReference>
<evidence type="ECO:0000256" key="4">
    <source>
        <dbReference type="ARBA" id="ARBA00023591"/>
    </source>
</evidence>
<dbReference type="PANTHER" id="PTHR31279:SF58">
    <property type="entry name" value="PROTEIN EXORDIUM-LIKE 2"/>
    <property type="match status" value="1"/>
</dbReference>
<dbReference type="Pfam" id="PF04674">
    <property type="entry name" value="Phi_1"/>
    <property type="match status" value="1"/>
</dbReference>
<evidence type="ECO:0000256" key="3">
    <source>
        <dbReference type="ARBA" id="ARBA00022729"/>
    </source>
</evidence>
<dbReference type="PANTHER" id="PTHR31279">
    <property type="entry name" value="PROTEIN EXORDIUM-LIKE 5"/>
    <property type="match status" value="1"/>
</dbReference>
<keyword evidence="3" id="KW-0732">Signal</keyword>
<comment type="subcellular location">
    <subcellularLocation>
        <location evidence="1">Secreted</location>
    </subcellularLocation>
</comment>
<dbReference type="AlphaFoldDB" id="A0A9D4Z6S4"/>
<dbReference type="Proteomes" id="UP000886520">
    <property type="component" value="Chromosome 22"/>
</dbReference>
<keyword evidence="6" id="KW-1185">Reference proteome</keyword>
<comment type="caution">
    <text evidence="5">The sequence shown here is derived from an EMBL/GenBank/DDBJ whole genome shotgun (WGS) entry which is preliminary data.</text>
</comment>
<evidence type="ECO:0000313" key="5">
    <source>
        <dbReference type="EMBL" id="KAI5062707.1"/>
    </source>
</evidence>
<gene>
    <name evidence="5" type="ORF">GOP47_0023246</name>
</gene>
<name>A0A9D4Z6S4_ADICA</name>